<dbReference type="RefSeq" id="XP_015656742.1">
    <property type="nucleotide sequence ID" value="XM_015804764.1"/>
</dbReference>
<keyword evidence="5" id="KW-0175">Coiled coil</keyword>
<dbReference type="Proteomes" id="UP000037923">
    <property type="component" value="Unassembled WGS sequence"/>
</dbReference>
<feature type="compositionally biased region" description="Basic and acidic residues" evidence="6">
    <location>
        <begin position="951"/>
        <end position="962"/>
    </location>
</feature>
<keyword evidence="3" id="KW-0687">Ribonucleoprotein</keyword>
<dbReference type="EMBL" id="LGTL01000014">
    <property type="protein sequence ID" value="KPA78305.1"/>
    <property type="molecule type" value="Genomic_DNA"/>
</dbReference>
<evidence type="ECO:0000256" key="1">
    <source>
        <dbReference type="ARBA" id="ARBA00022574"/>
    </source>
</evidence>
<dbReference type="RefSeq" id="XP_015656743.1">
    <property type="nucleotide sequence ID" value="XM_015804765.1"/>
</dbReference>
<dbReference type="PROSITE" id="PS50294">
    <property type="entry name" value="WD_REPEATS_REGION"/>
    <property type="match status" value="2"/>
</dbReference>
<dbReference type="InterPro" id="IPR019775">
    <property type="entry name" value="WD40_repeat_CS"/>
</dbReference>
<feature type="repeat" description="WD" evidence="4">
    <location>
        <begin position="256"/>
        <end position="297"/>
    </location>
</feature>
<dbReference type="InterPro" id="IPR036322">
    <property type="entry name" value="WD40_repeat_dom_sf"/>
</dbReference>
<gene>
    <name evidence="8" type="ORF">ABB37_06442</name>
</gene>
<dbReference type="GeneID" id="26906731"/>
<comment type="caution">
    <text evidence="8">The sequence shown here is derived from an EMBL/GenBank/DDBJ whole genome shotgun (WGS) entry which is preliminary data.</text>
</comment>
<feature type="region of interest" description="Disordered" evidence="6">
    <location>
        <begin position="1154"/>
        <end position="1204"/>
    </location>
</feature>
<feature type="region of interest" description="Disordered" evidence="6">
    <location>
        <begin position="814"/>
        <end position="858"/>
    </location>
</feature>
<feature type="coiled-coil region" evidence="5">
    <location>
        <begin position="1002"/>
        <end position="1064"/>
    </location>
</feature>
<evidence type="ECO:0000256" key="2">
    <source>
        <dbReference type="ARBA" id="ARBA00022737"/>
    </source>
</evidence>
<accession>A0A0M9FY16</accession>
<dbReference type="PROSITE" id="PS00678">
    <property type="entry name" value="WD_REPEATS_1"/>
    <property type="match status" value="1"/>
</dbReference>
<proteinExistence type="predicted"/>
<evidence type="ECO:0000256" key="4">
    <source>
        <dbReference type="PROSITE-ProRule" id="PRU00221"/>
    </source>
</evidence>
<feature type="repeat" description="WD" evidence="4">
    <location>
        <begin position="204"/>
        <end position="238"/>
    </location>
</feature>
<dbReference type="SMART" id="SM00320">
    <property type="entry name" value="WD40"/>
    <property type="match status" value="5"/>
</dbReference>
<evidence type="ECO:0000256" key="3">
    <source>
        <dbReference type="ARBA" id="ARBA00022980"/>
    </source>
</evidence>
<feature type="compositionally biased region" description="Polar residues" evidence="6">
    <location>
        <begin position="912"/>
        <end position="922"/>
    </location>
</feature>
<feature type="compositionally biased region" description="Low complexity" evidence="6">
    <location>
        <begin position="445"/>
        <end position="462"/>
    </location>
</feature>
<sequence>MQFRSTPRAESPTHQQLYKRNPSNSVARRRNSITPSRNSTGLALAVVPPGNSPRRGSTFGAAGSAGEEMVYVADVNPTYSVTATVRCFVPVNERVMWSAEFNGCLCVRALPKGTSLRTLPGREDTCCISLLHVPKVEQVWAGFQDGYLHVYDARTMELMKETMTHGGGLHCMTQVDDTVFTGGADWKICQWGFEGGAPQLLRTLHGHRGGVRSFGVYDGPTGAVLFSGSDDGTIRAWDPYVPAAGADADAANIHVFSGHDRAVLSLAVISHMNQLWSGGEDMTVRVWDMQTLECLAVLRSGHTAPVANLMVVESRVWSADKHGHILLWDITTRSLLQDLAERVPYWGIGQGMILAMQKVQPTTAYKVWTASSNGVLQCWNAETIPIVFNDVPIAAGVLRHAGSASKAIAGAAGGAPESPRKPGGGRGVSPASSRGADAADTSALTVSTNNNNNAVDVSNSTNGRGVASPAQTAAAARMQGYVENLQQELQNAQRDAKLNYEKYRVEVQLEIETQQLLAQENAQLRDRVKELEEMAGVPHEEIHAARTSPLAAGSAPGHTALSMSSSAADAEALTAEIDDLRQQLDEAHQQLDEAHQRLDEALRNAPGQQSPPVTDTPLGGNLQKKSSGAGVDLDGPPTDPARQFVRQDDLAQLPATSEDVLSDSTGLGRPSATGATRQFSAILSTPLEAQWKTGTITRTSLVRHFDGDNWEYLINEKPYELHSTLTADLCAGLGVAPTQLERVEMHDDGLTVEADVVHPVTVPAAELERRMREYRFPGLMKMHADAFTTTKTSPDTAEATIIDLQEQLTSMEKALEEAQEEQRAQPRVEEPSPEPQQPYSALRAGNDGVGGQENTAAEQQRLRDANAKLQDELEDQLQTIEQLQSAMEEKENELASAQVDLRNKENELKHLTNAQEQHTPNTRRTRDSPDSQGLRLYDSAVPPPPPALDGTARKKPESESGRPTELLAVPLAQEMTAAAASGGVGAQDDDVDSSSNNAQRNAPLLQQALKEANDTIAALEAQKKKADAAAAGLADQNARLTQQAAQLQQEVKAQKQRLAAAAAASPTALAKTPSATATTDTTTPASTSLEKDEVSNKKHGKEEELRQLREDHDALNSYLHDQLKPLISRLKRARGELQLDKDRLLERVAAMEKAASDATAQSENGDGATKARGSAGKGKSAQGSSRDAPASSTDPQDDEASTQQLREDHEALDNYLHEQVKPMISGLKRAKGELQLDLSRAQESLKHACDMYDEAAAALEEARVREEKMGEAMETLKKALEAEQQKNQALTKAPPGAAAGPGQRPGSAEKAEAEASNLRDTVDRLTAQNADLSARLAEAEMVMAHLQDSLGQSAHLLKQSVDQLAEQRSETQRLLNKIEKFQQNCRSHSENVPSVSTSDSLP</sequence>
<name>A0A0M9FY16_LEPPY</name>
<dbReference type="InterPro" id="IPR001680">
    <property type="entry name" value="WD40_rpt"/>
</dbReference>
<feature type="domain" description="Flagellar attachment zone protein 1 conserved" evidence="7">
    <location>
        <begin position="697"/>
        <end position="784"/>
    </location>
</feature>
<feature type="region of interest" description="Disordered" evidence="6">
    <location>
        <begin position="547"/>
        <end position="567"/>
    </location>
</feature>
<dbReference type="OrthoDB" id="538223at2759"/>
<feature type="compositionally biased region" description="Low complexity" evidence="6">
    <location>
        <begin position="1167"/>
        <end position="1185"/>
    </location>
</feature>
<dbReference type="InterPro" id="IPR056614">
    <property type="entry name" value="FAZ1_cons"/>
</dbReference>
<dbReference type="VEuPathDB" id="TriTrypDB:LpyrH10_14_1570"/>
<dbReference type="Gene3D" id="2.130.10.10">
    <property type="entry name" value="YVTN repeat-like/Quinoprotein amine dehydrogenase"/>
    <property type="match status" value="1"/>
</dbReference>
<dbReference type="PROSITE" id="PS50082">
    <property type="entry name" value="WD_REPEATS_2"/>
    <property type="match status" value="2"/>
</dbReference>
<evidence type="ECO:0000256" key="6">
    <source>
        <dbReference type="SAM" id="MobiDB-lite"/>
    </source>
</evidence>
<evidence type="ECO:0000313" key="9">
    <source>
        <dbReference type="Proteomes" id="UP000037923"/>
    </source>
</evidence>
<dbReference type="EMBL" id="LGTL01000014">
    <property type="protein sequence ID" value="KPA78304.1"/>
    <property type="molecule type" value="Genomic_DNA"/>
</dbReference>
<feature type="compositionally biased region" description="Low complexity" evidence="6">
    <location>
        <begin position="1293"/>
        <end position="1306"/>
    </location>
</feature>
<feature type="compositionally biased region" description="Low complexity" evidence="6">
    <location>
        <begin position="1064"/>
        <end position="1088"/>
    </location>
</feature>
<feature type="compositionally biased region" description="Basic and acidic residues" evidence="6">
    <location>
        <begin position="814"/>
        <end position="830"/>
    </location>
</feature>
<evidence type="ECO:0000256" key="5">
    <source>
        <dbReference type="SAM" id="Coils"/>
    </source>
</evidence>
<feature type="region of interest" description="Disordered" evidence="6">
    <location>
        <begin position="1283"/>
        <end position="1322"/>
    </location>
</feature>
<feature type="region of interest" description="Disordered" evidence="6">
    <location>
        <begin position="1"/>
        <end position="60"/>
    </location>
</feature>
<reference evidence="8 9" key="1">
    <citation type="submission" date="2015-07" db="EMBL/GenBank/DDBJ databases">
        <title>High-quality genome of monoxenous trypanosomatid Leptomonas pyrrhocoris.</title>
        <authorList>
            <person name="Flegontov P."/>
            <person name="Butenko A."/>
            <person name="Firsov S."/>
            <person name="Vlcek C."/>
            <person name="Logacheva M.D."/>
            <person name="Field M."/>
            <person name="Filatov D."/>
            <person name="Flegontova O."/>
            <person name="Gerasimov E."/>
            <person name="Jackson A.P."/>
            <person name="Kelly S."/>
            <person name="Opperdoes F."/>
            <person name="O'Reilly A."/>
            <person name="Votypka J."/>
            <person name="Yurchenko V."/>
            <person name="Lukes J."/>
        </authorList>
    </citation>
    <scope>NUCLEOTIDE SEQUENCE [LARGE SCALE GENOMIC DNA]</scope>
    <source>
        <strain evidence="8">H10</strain>
    </source>
</reference>
<keyword evidence="9" id="KW-1185">Reference proteome</keyword>
<feature type="region of interest" description="Disordered" evidence="6">
    <location>
        <begin position="1064"/>
        <end position="1103"/>
    </location>
</feature>
<dbReference type="GO" id="GO:0005840">
    <property type="term" value="C:ribosome"/>
    <property type="evidence" value="ECO:0007669"/>
    <property type="project" value="UniProtKB-KW"/>
</dbReference>
<dbReference type="Pfam" id="PF00400">
    <property type="entry name" value="WD40"/>
    <property type="match status" value="2"/>
</dbReference>
<feature type="region of interest" description="Disordered" evidence="6">
    <location>
        <begin position="978"/>
        <end position="999"/>
    </location>
</feature>
<dbReference type="EMBL" id="LGTL01000014">
    <property type="protein sequence ID" value="KPA78303.1"/>
    <property type="molecule type" value="Genomic_DNA"/>
</dbReference>
<dbReference type="FunFam" id="2.130.10.10:FF:001232">
    <property type="entry name" value="WD domain, G-beta repeat, putative"/>
    <property type="match status" value="1"/>
</dbReference>
<keyword evidence="3" id="KW-0689">Ribosomal protein</keyword>
<dbReference type="Pfam" id="PF23398">
    <property type="entry name" value="FAZ1_cons"/>
    <property type="match status" value="1"/>
</dbReference>
<dbReference type="PANTHER" id="PTHR19848">
    <property type="entry name" value="WD40 REPEAT PROTEIN"/>
    <property type="match status" value="1"/>
</dbReference>
<dbReference type="OMA" id="HEQLKPM"/>
<evidence type="ECO:0000259" key="7">
    <source>
        <dbReference type="Pfam" id="PF23398"/>
    </source>
</evidence>
<feature type="compositionally biased region" description="Basic and acidic residues" evidence="6">
    <location>
        <begin position="1089"/>
        <end position="1103"/>
    </location>
</feature>
<feature type="compositionally biased region" description="Polar residues" evidence="6">
    <location>
        <begin position="12"/>
        <end position="41"/>
    </location>
</feature>
<feature type="region of interest" description="Disordered" evidence="6">
    <location>
        <begin position="410"/>
        <end position="466"/>
    </location>
</feature>
<dbReference type="PANTHER" id="PTHR19848:SF8">
    <property type="entry name" value="F-BOX AND WD REPEAT DOMAIN CONTAINING 7"/>
    <property type="match status" value="1"/>
</dbReference>
<dbReference type="InterPro" id="IPR015943">
    <property type="entry name" value="WD40/YVTN_repeat-like_dom_sf"/>
</dbReference>
<evidence type="ECO:0000313" key="8">
    <source>
        <dbReference type="EMBL" id="KPA78303.1"/>
    </source>
</evidence>
<dbReference type="RefSeq" id="XP_015656744.1">
    <property type="nucleotide sequence ID" value="XM_015804766.1"/>
</dbReference>
<keyword evidence="1 4" id="KW-0853">WD repeat</keyword>
<feature type="region of interest" description="Disordered" evidence="6">
    <location>
        <begin position="912"/>
        <end position="964"/>
    </location>
</feature>
<feature type="region of interest" description="Disordered" evidence="6">
    <location>
        <begin position="604"/>
        <end position="674"/>
    </location>
</feature>
<keyword evidence="2" id="KW-0677">Repeat</keyword>
<organism evidence="8 9">
    <name type="scientific">Leptomonas pyrrhocoris</name>
    <name type="common">Firebug parasite</name>
    <dbReference type="NCBI Taxonomy" id="157538"/>
    <lineage>
        <taxon>Eukaryota</taxon>
        <taxon>Discoba</taxon>
        <taxon>Euglenozoa</taxon>
        <taxon>Kinetoplastea</taxon>
        <taxon>Metakinetoplastina</taxon>
        <taxon>Trypanosomatida</taxon>
        <taxon>Trypanosomatidae</taxon>
        <taxon>Leishmaniinae</taxon>
        <taxon>Leptomonas</taxon>
    </lineage>
</organism>
<dbReference type="SUPFAM" id="SSF50978">
    <property type="entry name" value="WD40 repeat-like"/>
    <property type="match status" value="1"/>
</dbReference>
<protein>
    <recommendedName>
        <fullName evidence="7">Flagellar attachment zone protein 1 conserved domain-containing protein</fullName>
    </recommendedName>
</protein>
<feature type="coiled-coil region" evidence="5">
    <location>
        <begin position="475"/>
        <end position="534"/>
    </location>
</feature>